<gene>
    <name evidence="3" type="ORF">COU88_02725</name>
</gene>
<organism evidence="3 4">
    <name type="scientific">Candidatus Roizmanbacteria bacterium CG10_big_fil_rev_8_21_14_0_10_39_6</name>
    <dbReference type="NCBI Taxonomy" id="1974853"/>
    <lineage>
        <taxon>Bacteria</taxon>
        <taxon>Candidatus Roizmaniibacteriota</taxon>
    </lineage>
</organism>
<evidence type="ECO:0000313" key="3">
    <source>
        <dbReference type="EMBL" id="PJE62858.1"/>
    </source>
</evidence>
<feature type="compositionally biased region" description="Basic and acidic residues" evidence="1">
    <location>
        <begin position="234"/>
        <end position="245"/>
    </location>
</feature>
<accession>A0A2M8KSE4</accession>
<sequence length="677" mass="75454">MLSIPFFHRKSRKTVGYAFMLFLTDAKVFGFAFEEAHPDHRSMLYVEPVDSYLKDLADKVELAITNCEKDLGKDIYLQDTVLVVSSFFLSESGTVKEDTRKAIAHVFKELDLTNLGYVTSAEFFSAQYGEKHAHWVLLEETAYDFKLYSYTHTQQTNATSVARMQDEEELRSSILEQAQKKHIVAWIQNQLTLSSNVTYINPQDIPDYGIYIYTHANVNDATIATPGALSEEEKEPKKIDTKRESDTQNMQEDILLVALPSAPGFGDDNTIAAMETNNFVENPMTDTKNNVFTTRISSVFAGFKERITDVTGSTTILRSWWLYAMLGALLIIASTVLYFVFLHNATITLVTNKENFSTTISFLVGKGSTVSRIYTGSYTLSTQTSSTGEDVIGEKAKGVITLYNRTFETKNIAAGTELIDTKGTVFTLDEDVAIASASGVPVQDGKRPADVIAQSVGTDGNIEKNSKLTIDGLSQTEVYAVSSEDFSGGFKKIVIVFSDEDKKKLDSLAKQAFLREVKTAFRKVHASDDIVFEQTAVAQDVHKDYSAKVGDEVRTVNMSEKGSFSVYYTSDAQSRTYVQRQKLKDKEFVKDTFSIQKTKLEEGKSPSWSYSAIINGKIQKFIDRSSIGQKLIGKTVASARVILNGEHTITSYSIKTHPLPLPIMPFSTSHIIFQFSD</sequence>
<protein>
    <submittedName>
        <fullName evidence="3">Uncharacterized protein</fullName>
    </submittedName>
</protein>
<reference evidence="4" key="1">
    <citation type="submission" date="2017-09" db="EMBL/GenBank/DDBJ databases">
        <title>Depth-based differentiation of microbial function through sediment-hosted aquifers and enrichment of novel symbionts in the deep terrestrial subsurface.</title>
        <authorList>
            <person name="Probst A.J."/>
            <person name="Ladd B."/>
            <person name="Jarett J.K."/>
            <person name="Geller-Mcgrath D.E."/>
            <person name="Sieber C.M.K."/>
            <person name="Emerson J.B."/>
            <person name="Anantharaman K."/>
            <person name="Thomas B.C."/>
            <person name="Malmstrom R."/>
            <person name="Stieglmeier M."/>
            <person name="Klingl A."/>
            <person name="Woyke T."/>
            <person name="Ryan C.M."/>
            <person name="Banfield J.F."/>
        </authorList>
    </citation>
    <scope>NUCLEOTIDE SEQUENCE [LARGE SCALE GENOMIC DNA]</scope>
</reference>
<proteinExistence type="predicted"/>
<evidence type="ECO:0000256" key="1">
    <source>
        <dbReference type="SAM" id="MobiDB-lite"/>
    </source>
</evidence>
<comment type="caution">
    <text evidence="3">The sequence shown here is derived from an EMBL/GenBank/DDBJ whole genome shotgun (WGS) entry which is preliminary data.</text>
</comment>
<feature type="region of interest" description="Disordered" evidence="1">
    <location>
        <begin position="226"/>
        <end position="245"/>
    </location>
</feature>
<keyword evidence="2" id="KW-0472">Membrane</keyword>
<name>A0A2M8KSE4_9BACT</name>
<keyword evidence="2" id="KW-1133">Transmembrane helix</keyword>
<dbReference type="AlphaFoldDB" id="A0A2M8KSE4"/>
<feature type="transmembrane region" description="Helical" evidence="2">
    <location>
        <begin position="320"/>
        <end position="341"/>
    </location>
</feature>
<dbReference type="Proteomes" id="UP000229554">
    <property type="component" value="Unassembled WGS sequence"/>
</dbReference>
<keyword evidence="2" id="KW-0812">Transmembrane</keyword>
<evidence type="ECO:0000313" key="4">
    <source>
        <dbReference type="Proteomes" id="UP000229554"/>
    </source>
</evidence>
<evidence type="ECO:0000256" key="2">
    <source>
        <dbReference type="SAM" id="Phobius"/>
    </source>
</evidence>
<dbReference type="EMBL" id="PFED01000114">
    <property type="protein sequence ID" value="PJE62858.1"/>
    <property type="molecule type" value="Genomic_DNA"/>
</dbReference>